<protein>
    <submittedName>
        <fullName evidence="1">Uncharacterized protein</fullName>
    </submittedName>
</protein>
<name>A0A2U8QYN1_9FLAO</name>
<gene>
    <name evidence="1" type="ORF">DI487_05055</name>
</gene>
<dbReference type="OrthoDB" id="1467749at2"/>
<accession>A0A2U8QYN1</accession>
<organism evidence="1 2">
    <name type="scientific">Flavobacterium sediminis</name>
    <dbReference type="NCBI Taxonomy" id="2201181"/>
    <lineage>
        <taxon>Bacteria</taxon>
        <taxon>Pseudomonadati</taxon>
        <taxon>Bacteroidota</taxon>
        <taxon>Flavobacteriia</taxon>
        <taxon>Flavobacteriales</taxon>
        <taxon>Flavobacteriaceae</taxon>
        <taxon>Flavobacterium</taxon>
    </lineage>
</organism>
<reference evidence="1 2" key="1">
    <citation type="submission" date="2018-05" db="EMBL/GenBank/DDBJ databases">
        <title>Flavobacterium sp. MEBiC07310.</title>
        <authorList>
            <person name="Baek K."/>
        </authorList>
    </citation>
    <scope>NUCLEOTIDE SEQUENCE [LARGE SCALE GENOMIC DNA]</scope>
    <source>
        <strain evidence="1 2">MEBiC07310</strain>
    </source>
</reference>
<keyword evidence="2" id="KW-1185">Reference proteome</keyword>
<sequence length="63" mass="7498">MAFLYIKRFTKTENRFNPKMGRLIANVTYIKKYVAGIPITTLHKYRNTYYGEVKTCKECDINK</sequence>
<dbReference type="AlphaFoldDB" id="A0A2U8QYN1"/>
<dbReference type="KEGG" id="fse:DI487_05055"/>
<proteinExistence type="predicted"/>
<evidence type="ECO:0000313" key="1">
    <source>
        <dbReference type="EMBL" id="AWM15273.1"/>
    </source>
</evidence>
<dbReference type="EMBL" id="CP029463">
    <property type="protein sequence ID" value="AWM15273.1"/>
    <property type="molecule type" value="Genomic_DNA"/>
</dbReference>
<dbReference type="Proteomes" id="UP000245429">
    <property type="component" value="Chromosome"/>
</dbReference>
<dbReference type="RefSeq" id="WP_109570611.1">
    <property type="nucleotide sequence ID" value="NZ_CP029463.1"/>
</dbReference>
<evidence type="ECO:0000313" key="2">
    <source>
        <dbReference type="Proteomes" id="UP000245429"/>
    </source>
</evidence>